<dbReference type="Proteomes" id="UP000321306">
    <property type="component" value="Unassembled WGS sequence"/>
</dbReference>
<evidence type="ECO:0000313" key="1">
    <source>
        <dbReference type="EMBL" id="GEM46440.1"/>
    </source>
</evidence>
<comment type="caution">
    <text evidence="1">The sequence shown here is derived from an EMBL/GenBank/DDBJ whole genome shotgun (WGS) entry which is preliminary data.</text>
</comment>
<accession>A0A511N0N5</accession>
<name>A0A511N0N5_DEIC1</name>
<dbReference type="AlphaFoldDB" id="A0A511N0N5"/>
<keyword evidence="2" id="KW-1185">Reference proteome</keyword>
<sequence length="97" mass="10803">MTLPAGFPLAFDQVSFRAEGVTSRVHQVQRGEQLFALRVAKAPVAYLPDASIRRHLKSWGLAVAVATHYVGKGVHQKRSEKEAQARNRLAKLLNDRI</sequence>
<dbReference type="EMBL" id="BJXB01000008">
    <property type="protein sequence ID" value="GEM46440.1"/>
    <property type="molecule type" value="Genomic_DNA"/>
</dbReference>
<proteinExistence type="predicted"/>
<reference evidence="1 2" key="1">
    <citation type="submission" date="2019-07" db="EMBL/GenBank/DDBJ databases">
        <title>Whole genome shotgun sequence of Deinococcus cellulosilyticus NBRC 106333.</title>
        <authorList>
            <person name="Hosoyama A."/>
            <person name="Uohara A."/>
            <person name="Ohji S."/>
            <person name="Ichikawa N."/>
        </authorList>
    </citation>
    <scope>NUCLEOTIDE SEQUENCE [LARGE SCALE GENOMIC DNA]</scope>
    <source>
        <strain evidence="1 2">NBRC 106333</strain>
    </source>
</reference>
<gene>
    <name evidence="1" type="ORF">DC3_20750</name>
</gene>
<protein>
    <submittedName>
        <fullName evidence="1">Uncharacterized protein</fullName>
    </submittedName>
</protein>
<evidence type="ECO:0000313" key="2">
    <source>
        <dbReference type="Proteomes" id="UP000321306"/>
    </source>
</evidence>
<dbReference type="RefSeq" id="WP_146884262.1">
    <property type="nucleotide sequence ID" value="NZ_BJXB01000008.1"/>
</dbReference>
<organism evidence="1 2">
    <name type="scientific">Deinococcus cellulosilyticus (strain DSM 18568 / NBRC 106333 / KACC 11606 / 5516J-15)</name>
    <dbReference type="NCBI Taxonomy" id="1223518"/>
    <lineage>
        <taxon>Bacteria</taxon>
        <taxon>Thermotogati</taxon>
        <taxon>Deinococcota</taxon>
        <taxon>Deinococci</taxon>
        <taxon>Deinococcales</taxon>
        <taxon>Deinococcaceae</taxon>
        <taxon>Deinococcus</taxon>
    </lineage>
</organism>